<dbReference type="PROSITE" id="PS50102">
    <property type="entry name" value="RRM"/>
    <property type="match status" value="1"/>
</dbReference>
<dbReference type="SUPFAM" id="SSF54928">
    <property type="entry name" value="RNA-binding domain, RBD"/>
    <property type="match status" value="1"/>
</dbReference>
<dbReference type="InterPro" id="IPR007201">
    <property type="entry name" value="Mei2-like_Rrm_C"/>
</dbReference>
<name>A0A151GBW2_DRECN</name>
<dbReference type="InterPro" id="IPR034862">
    <property type="entry name" value="Fungal_Mei2-like_RRM3"/>
</dbReference>
<dbReference type="RefSeq" id="XP_040653887.1">
    <property type="nucleotide sequence ID" value="XM_040803783.1"/>
</dbReference>
<comment type="caution">
    <text evidence="5">The sequence shown here is derived from an EMBL/GenBank/DDBJ whole genome shotgun (WGS) entry which is preliminary data.</text>
</comment>
<dbReference type="STRING" id="98403.A0A151GBW2"/>
<dbReference type="GeneID" id="63719138"/>
<dbReference type="PANTHER" id="PTHR23189">
    <property type="entry name" value="RNA RECOGNITION MOTIF-CONTAINING"/>
    <property type="match status" value="1"/>
</dbReference>
<dbReference type="EMBL" id="LAYC01000003">
    <property type="protein sequence ID" value="KYK54535.1"/>
    <property type="molecule type" value="Genomic_DNA"/>
</dbReference>
<evidence type="ECO:0000259" key="4">
    <source>
        <dbReference type="PROSITE" id="PS50102"/>
    </source>
</evidence>
<sequence>MAQSRDHENPSSPRSSTGGAESFKGTPDTRLTAFSPDGGSAKTSKILQGLAHSPSATPPAGFSVSNFRSGAAHLDPFITPSHQPGTRLSPTASTFSPFPSTGKVPSSNDSEPVAAALSNDLGLSRHLDVSSPASLSVSEVNNWLSASLSTRIDHGVPRTAANLIFVPLQEVEGPGEPPYGTRIFDALHGHVHIYFTDIRDACATYSKIRLAEKGWKVEYADSSRVSEPDVVAGTETVITQAGQIILLAAVPQGVSMDALQAMQTVQRLLASYGRLFAFIKRSTFPNGSFRAIVEFCDVSCIILAVSNCNNLFTPEGIHIIVSTHGPDIAAMSTLADAVQTLSLGKAGDGNDQHLASVSAPATIRPLAAPDIRAHSQFAMYPLVFQSPFATGMPYTLDSFLSANTHTHGQITPVPQISPSYPVIGPLFHSPPSPALTAHHGYSPSRQLAGFGKPDTRRQNAMRISRSSYHNVASHHNHVDINRIRDGIDVRTTVCTCIPGNVYHLIRKIMLRNIPNKVDQAMLKRIIDESSWGKYDFMYLRIDFANDCNVGYAFINFVDPLDIIDFVEARGNQRWNCFKSDKVAEISYATIQGKDCLVQKFRNSSVMLEAPHYRPKVRVPVPVPVLQSWQGRGAKRALAQLYFTSNGPMPQLAGQEEPFPEPDNQSKMKRSCENAEHVGLFTPNAGQHFRDEQRRRRSQYDRGTRLAALEEYDYETAIQQHLYGPAAQQ</sequence>
<dbReference type="Proteomes" id="UP000076580">
    <property type="component" value="Chromosome 03"/>
</dbReference>
<feature type="compositionally biased region" description="Basic and acidic residues" evidence="3">
    <location>
        <begin position="687"/>
        <end position="701"/>
    </location>
</feature>
<reference evidence="5 6" key="1">
    <citation type="journal article" date="2016" name="Sci. Rep.">
        <title>Insights into Adaptations to a Near-Obligate Nematode Endoparasitic Lifestyle from the Finished Genome of Drechmeria coniospora.</title>
        <authorList>
            <person name="Zhang L."/>
            <person name="Zhou Z."/>
            <person name="Guo Q."/>
            <person name="Fokkens L."/>
            <person name="Miskei M."/>
            <person name="Pocsi I."/>
            <person name="Zhang W."/>
            <person name="Chen M."/>
            <person name="Wang L."/>
            <person name="Sun Y."/>
            <person name="Donzelli B.G."/>
            <person name="Gibson D.M."/>
            <person name="Nelson D.R."/>
            <person name="Luo J.G."/>
            <person name="Rep M."/>
            <person name="Liu H."/>
            <person name="Yang S."/>
            <person name="Wang J."/>
            <person name="Krasnoff S.B."/>
            <person name="Xu Y."/>
            <person name="Molnar I."/>
            <person name="Lin M."/>
        </authorList>
    </citation>
    <scope>NUCLEOTIDE SEQUENCE [LARGE SCALE GENOMIC DNA]</scope>
    <source>
        <strain evidence="5 6">ARSEF 6962</strain>
    </source>
</reference>
<dbReference type="GO" id="GO:0003723">
    <property type="term" value="F:RNA binding"/>
    <property type="evidence" value="ECO:0007669"/>
    <property type="project" value="UniProtKB-UniRule"/>
</dbReference>
<feature type="region of interest" description="Disordered" evidence="3">
    <location>
        <begin position="681"/>
        <end position="701"/>
    </location>
</feature>
<keyword evidence="1 2" id="KW-0694">RNA-binding</keyword>
<accession>A0A151GBW2</accession>
<organism evidence="5 6">
    <name type="scientific">Drechmeria coniospora</name>
    <name type="common">Nematophagous fungus</name>
    <name type="synonym">Meria coniospora</name>
    <dbReference type="NCBI Taxonomy" id="98403"/>
    <lineage>
        <taxon>Eukaryota</taxon>
        <taxon>Fungi</taxon>
        <taxon>Dikarya</taxon>
        <taxon>Ascomycota</taxon>
        <taxon>Pezizomycotina</taxon>
        <taxon>Sordariomycetes</taxon>
        <taxon>Hypocreomycetidae</taxon>
        <taxon>Hypocreales</taxon>
        <taxon>Ophiocordycipitaceae</taxon>
        <taxon>Drechmeria</taxon>
    </lineage>
</organism>
<evidence type="ECO:0000256" key="1">
    <source>
        <dbReference type="ARBA" id="ARBA00022884"/>
    </source>
</evidence>
<feature type="region of interest" description="Disordered" evidence="3">
    <location>
        <begin position="1"/>
        <end position="112"/>
    </location>
</feature>
<evidence type="ECO:0000313" key="6">
    <source>
        <dbReference type="Proteomes" id="UP000076580"/>
    </source>
</evidence>
<evidence type="ECO:0000256" key="3">
    <source>
        <dbReference type="SAM" id="MobiDB-lite"/>
    </source>
</evidence>
<feature type="domain" description="RRM" evidence="4">
    <location>
        <begin position="506"/>
        <end position="590"/>
    </location>
</feature>
<dbReference type="InterPro" id="IPR000504">
    <property type="entry name" value="RRM_dom"/>
</dbReference>
<dbReference type="InterPro" id="IPR035979">
    <property type="entry name" value="RBD_domain_sf"/>
</dbReference>
<dbReference type="CDD" id="cd12532">
    <property type="entry name" value="RRM3_MEI2_fungi"/>
    <property type="match status" value="1"/>
</dbReference>
<feature type="compositionally biased region" description="Polar residues" evidence="3">
    <location>
        <begin position="10"/>
        <end position="19"/>
    </location>
</feature>
<dbReference type="Pfam" id="PF04059">
    <property type="entry name" value="RRM_2"/>
    <property type="match status" value="1"/>
</dbReference>
<dbReference type="AlphaFoldDB" id="A0A151GBW2"/>
<protein>
    <submittedName>
        <fullName evidence="5">Meiosis protein MEI2</fullName>
    </submittedName>
</protein>
<gene>
    <name evidence="5" type="ORF">DCS_06495</name>
</gene>
<proteinExistence type="predicted"/>
<feature type="compositionally biased region" description="Low complexity" evidence="3">
    <location>
        <begin position="89"/>
        <end position="101"/>
    </location>
</feature>
<evidence type="ECO:0000313" key="5">
    <source>
        <dbReference type="EMBL" id="KYK54535.1"/>
    </source>
</evidence>
<evidence type="ECO:0000256" key="2">
    <source>
        <dbReference type="PROSITE-ProRule" id="PRU00176"/>
    </source>
</evidence>
<keyword evidence="6" id="KW-1185">Reference proteome</keyword>
<dbReference type="InParanoid" id="A0A151GBW2"/>